<accession>A0A433Q5N1</accession>
<feature type="region of interest" description="Disordered" evidence="1">
    <location>
        <begin position="1"/>
        <end position="37"/>
    </location>
</feature>
<keyword evidence="3" id="KW-1185">Reference proteome</keyword>
<dbReference type="InterPro" id="IPR027417">
    <property type="entry name" value="P-loop_NTPase"/>
</dbReference>
<evidence type="ECO:0000256" key="1">
    <source>
        <dbReference type="SAM" id="MobiDB-lite"/>
    </source>
</evidence>
<evidence type="ECO:0008006" key="4">
    <source>
        <dbReference type="Google" id="ProtNLM"/>
    </source>
</evidence>
<dbReference type="Gene3D" id="3.40.50.300">
    <property type="entry name" value="P-loop containing nucleotide triphosphate hydrolases"/>
    <property type="match status" value="1"/>
</dbReference>
<organism evidence="2 3">
    <name type="scientific">Jimgerdemannia flammicorona</name>
    <dbReference type="NCBI Taxonomy" id="994334"/>
    <lineage>
        <taxon>Eukaryota</taxon>
        <taxon>Fungi</taxon>
        <taxon>Fungi incertae sedis</taxon>
        <taxon>Mucoromycota</taxon>
        <taxon>Mucoromycotina</taxon>
        <taxon>Endogonomycetes</taxon>
        <taxon>Endogonales</taxon>
        <taxon>Endogonaceae</taxon>
        <taxon>Jimgerdemannia</taxon>
    </lineage>
</organism>
<proteinExistence type="predicted"/>
<dbReference type="AlphaFoldDB" id="A0A433Q5N1"/>
<dbReference type="EMBL" id="RBNJ01013994">
    <property type="protein sequence ID" value="RUS25081.1"/>
    <property type="molecule type" value="Genomic_DNA"/>
</dbReference>
<sequence length="334" mass="37220">MKESTASDPIAMDCSEDTDSPWYAETSSVSGPTKADPVHPMCTSSIPACARLIGQLRIMIVGDSCVGKTQFAHRLLREIELAFGSKTEIRSGDTYSLMGGLPELRQDAPPFEMTEYRASTAYTTLWPVVSDNGHTSLPNASSWLSKSAPVYSVTVLDTRGYGETTNAVEAMTRVTTYLEQAFVNTQAIYASSTPHHNFYRLLSPGFGIHELVDVVLYLSHAIKPVDIVYMRRLKPFACVVPVSVVDGIAEPLVIEEERAQVRKRFEEFGVTWSERKGMIFHERLDAQFDNGNRMDRMPDAGCARVAIFYYLIRGSRKFKVADATKTSKTRCYPL</sequence>
<name>A0A433Q5N1_9FUNG</name>
<evidence type="ECO:0000313" key="2">
    <source>
        <dbReference type="EMBL" id="RUS25081.1"/>
    </source>
</evidence>
<comment type="caution">
    <text evidence="2">The sequence shown here is derived from an EMBL/GenBank/DDBJ whole genome shotgun (WGS) entry which is preliminary data.</text>
</comment>
<evidence type="ECO:0000313" key="3">
    <source>
        <dbReference type="Proteomes" id="UP000274822"/>
    </source>
</evidence>
<gene>
    <name evidence="2" type="ORF">BC938DRAFT_472648</name>
</gene>
<dbReference type="SUPFAM" id="SSF52540">
    <property type="entry name" value="P-loop containing nucleoside triphosphate hydrolases"/>
    <property type="match status" value="1"/>
</dbReference>
<dbReference type="Proteomes" id="UP000274822">
    <property type="component" value="Unassembled WGS sequence"/>
</dbReference>
<protein>
    <recommendedName>
        <fullName evidence="4">P-loop containing nucleoside triphosphate hydrolase protein</fullName>
    </recommendedName>
</protein>
<reference evidence="2 3" key="1">
    <citation type="journal article" date="2018" name="New Phytol.">
        <title>Phylogenomics of Endogonaceae and evolution of mycorrhizas within Mucoromycota.</title>
        <authorList>
            <person name="Chang Y."/>
            <person name="Desiro A."/>
            <person name="Na H."/>
            <person name="Sandor L."/>
            <person name="Lipzen A."/>
            <person name="Clum A."/>
            <person name="Barry K."/>
            <person name="Grigoriev I.V."/>
            <person name="Martin F.M."/>
            <person name="Stajich J.E."/>
            <person name="Smith M.E."/>
            <person name="Bonito G."/>
            <person name="Spatafora J.W."/>
        </authorList>
    </citation>
    <scope>NUCLEOTIDE SEQUENCE [LARGE SCALE GENOMIC DNA]</scope>
    <source>
        <strain evidence="2 3">AD002</strain>
    </source>
</reference>